<reference evidence="2 3" key="1">
    <citation type="journal article" date="2019" name="Nat. Med.">
        <title>A library of human gut bacterial isolates paired with longitudinal multiomics data enables mechanistic microbiome research.</title>
        <authorList>
            <person name="Poyet M."/>
            <person name="Groussin M."/>
            <person name="Gibbons S.M."/>
            <person name="Avila-Pacheco J."/>
            <person name="Jiang X."/>
            <person name="Kearney S.M."/>
            <person name="Perrotta A.R."/>
            <person name="Berdy B."/>
            <person name="Zhao S."/>
            <person name="Lieberman T.D."/>
            <person name="Swanson P.K."/>
            <person name="Smith M."/>
            <person name="Roesemann S."/>
            <person name="Alexander J.E."/>
            <person name="Rich S.A."/>
            <person name="Livny J."/>
            <person name="Vlamakis H."/>
            <person name="Clish C."/>
            <person name="Bullock K."/>
            <person name="Deik A."/>
            <person name="Scott J."/>
            <person name="Pierce K.A."/>
            <person name="Xavier R.J."/>
            <person name="Alm E.J."/>
        </authorList>
    </citation>
    <scope>NUCLEOTIDE SEQUENCE [LARGE SCALE GENOMIC DNA]</scope>
    <source>
        <strain evidence="2 3">BIOML-A198</strain>
    </source>
</reference>
<dbReference type="Gene3D" id="2.60.120.260">
    <property type="entry name" value="Galactose-binding domain-like"/>
    <property type="match status" value="1"/>
</dbReference>
<sequence>MKRIIICVLIILIGVVGCDGATTTTTAIQEKYEVNVQLNREAAWGGAFLDYNVFINDQKVGQISNSDTVNYRMTVPEGEYTIYVKYGLRSKKLKFYVDENNTYFKFACKTKSSLGIDLWEDYSY</sequence>
<evidence type="ECO:0000256" key="1">
    <source>
        <dbReference type="SAM" id="SignalP"/>
    </source>
</evidence>
<dbReference type="AlphaFoldDB" id="A0A9X4XI95"/>
<keyword evidence="1" id="KW-0732">Signal</keyword>
<evidence type="ECO:0000313" key="2">
    <source>
        <dbReference type="EMBL" id="MTK21652.1"/>
    </source>
</evidence>
<protein>
    <recommendedName>
        <fullName evidence="4">DUF2846 domain-containing protein</fullName>
    </recommendedName>
</protein>
<name>A0A9X4XI95_9FIRM</name>
<dbReference type="RefSeq" id="WP_155222907.1">
    <property type="nucleotide sequence ID" value="NZ_JADPFQ010000019.1"/>
</dbReference>
<dbReference type="PROSITE" id="PS51257">
    <property type="entry name" value="PROKAR_LIPOPROTEIN"/>
    <property type="match status" value="1"/>
</dbReference>
<feature type="chain" id="PRO_5040995761" description="DUF2846 domain-containing protein" evidence="1">
    <location>
        <begin position="22"/>
        <end position="124"/>
    </location>
</feature>
<comment type="caution">
    <text evidence="2">The sequence shown here is derived from an EMBL/GenBank/DDBJ whole genome shotgun (WGS) entry which is preliminary data.</text>
</comment>
<proteinExistence type="predicted"/>
<accession>A0A9X4XI95</accession>
<evidence type="ECO:0000313" key="3">
    <source>
        <dbReference type="Proteomes" id="UP000487649"/>
    </source>
</evidence>
<feature type="signal peptide" evidence="1">
    <location>
        <begin position="1"/>
        <end position="21"/>
    </location>
</feature>
<gene>
    <name evidence="2" type="ORF">GMA92_09485</name>
</gene>
<dbReference type="EMBL" id="WMQE01000020">
    <property type="protein sequence ID" value="MTK21652.1"/>
    <property type="molecule type" value="Genomic_DNA"/>
</dbReference>
<evidence type="ECO:0008006" key="4">
    <source>
        <dbReference type="Google" id="ProtNLM"/>
    </source>
</evidence>
<dbReference type="Proteomes" id="UP000487649">
    <property type="component" value="Unassembled WGS sequence"/>
</dbReference>
<organism evidence="2 3">
    <name type="scientific">Turicibacter sanguinis</name>
    <dbReference type="NCBI Taxonomy" id="154288"/>
    <lineage>
        <taxon>Bacteria</taxon>
        <taxon>Bacillati</taxon>
        <taxon>Bacillota</taxon>
        <taxon>Erysipelotrichia</taxon>
        <taxon>Erysipelotrichales</taxon>
        <taxon>Turicibacteraceae</taxon>
        <taxon>Turicibacter</taxon>
    </lineage>
</organism>